<keyword evidence="2" id="KW-1003">Cell membrane</keyword>
<organism evidence="8 9">
    <name type="scientific">Aquimarina algiphila</name>
    <dbReference type="NCBI Taxonomy" id="2047982"/>
    <lineage>
        <taxon>Bacteria</taxon>
        <taxon>Pseudomonadati</taxon>
        <taxon>Bacteroidota</taxon>
        <taxon>Flavobacteriia</taxon>
        <taxon>Flavobacteriales</taxon>
        <taxon>Flavobacteriaceae</taxon>
        <taxon>Aquimarina</taxon>
    </lineage>
</organism>
<keyword evidence="3 6" id="KW-0812">Transmembrane</keyword>
<feature type="domain" description="DUF3817" evidence="7">
    <location>
        <begin position="10"/>
        <end position="97"/>
    </location>
</feature>
<evidence type="ECO:0000256" key="2">
    <source>
        <dbReference type="ARBA" id="ARBA00022475"/>
    </source>
</evidence>
<dbReference type="Pfam" id="PF12823">
    <property type="entry name" value="DUF3817"/>
    <property type="match status" value="1"/>
</dbReference>
<keyword evidence="5 6" id="KW-0472">Membrane</keyword>
<comment type="subcellular location">
    <subcellularLocation>
        <location evidence="1">Cell membrane</location>
        <topology evidence="1">Multi-pass membrane protein</topology>
    </subcellularLocation>
</comment>
<evidence type="ECO:0000256" key="6">
    <source>
        <dbReference type="SAM" id="Phobius"/>
    </source>
</evidence>
<evidence type="ECO:0000313" key="8">
    <source>
        <dbReference type="EMBL" id="TSE05045.1"/>
    </source>
</evidence>
<dbReference type="NCBIfam" id="TIGR03954">
    <property type="entry name" value="integ_memb_HG"/>
    <property type="match status" value="1"/>
</dbReference>
<proteinExistence type="predicted"/>
<dbReference type="Proteomes" id="UP000318833">
    <property type="component" value="Unassembled WGS sequence"/>
</dbReference>
<keyword evidence="4 6" id="KW-1133">Transmembrane helix</keyword>
<gene>
    <name evidence="8" type="ORF">FOF46_24215</name>
</gene>
<evidence type="ECO:0000256" key="5">
    <source>
        <dbReference type="ARBA" id="ARBA00023136"/>
    </source>
</evidence>
<evidence type="ECO:0000256" key="1">
    <source>
        <dbReference type="ARBA" id="ARBA00004651"/>
    </source>
</evidence>
<dbReference type="EMBL" id="VLNR01000067">
    <property type="protein sequence ID" value="TSE05045.1"/>
    <property type="molecule type" value="Genomic_DNA"/>
</dbReference>
<dbReference type="InterPro" id="IPR023845">
    <property type="entry name" value="DUF3817_TM"/>
</dbReference>
<name>A0A554VDN8_9FLAO</name>
<evidence type="ECO:0000256" key="3">
    <source>
        <dbReference type="ARBA" id="ARBA00022692"/>
    </source>
</evidence>
<dbReference type="AlphaFoldDB" id="A0A554VDN8"/>
<comment type="caution">
    <text evidence="8">The sequence shown here is derived from an EMBL/GenBank/DDBJ whole genome shotgun (WGS) entry which is preliminary data.</text>
</comment>
<reference evidence="8 9" key="1">
    <citation type="submission" date="2019-07" db="EMBL/GenBank/DDBJ databases">
        <title>The draft genome sequence of Aquimarina algiphila M91.</title>
        <authorList>
            <person name="Meng X."/>
        </authorList>
    </citation>
    <scope>NUCLEOTIDE SEQUENCE [LARGE SCALE GENOMIC DNA]</scope>
    <source>
        <strain evidence="8 9">M91</strain>
    </source>
</reference>
<dbReference type="PANTHER" id="PTHR40077">
    <property type="entry name" value="MEMBRANE PROTEIN-RELATED"/>
    <property type="match status" value="1"/>
</dbReference>
<accession>A0A554VDN8</accession>
<dbReference type="OrthoDB" id="1121311at2"/>
<evidence type="ECO:0000313" key="9">
    <source>
        <dbReference type="Proteomes" id="UP000318833"/>
    </source>
</evidence>
<dbReference type="PANTHER" id="PTHR40077:SF1">
    <property type="entry name" value="MEMBRANE PROTEIN"/>
    <property type="match status" value="1"/>
</dbReference>
<dbReference type="GO" id="GO:0005886">
    <property type="term" value="C:plasma membrane"/>
    <property type="evidence" value="ECO:0007669"/>
    <property type="project" value="UniProtKB-SubCell"/>
</dbReference>
<evidence type="ECO:0000256" key="4">
    <source>
        <dbReference type="ARBA" id="ARBA00022989"/>
    </source>
</evidence>
<feature type="transmembrane region" description="Helical" evidence="6">
    <location>
        <begin position="12"/>
        <end position="33"/>
    </location>
</feature>
<protein>
    <submittedName>
        <fullName evidence="8">DUF3817 domain-containing protein</fullName>
    </submittedName>
</protein>
<sequence length="105" mass="12210">MKNYLNSTIGRLRILGYLEGCSLLLLMFVAVPVKYMLREPILVKFIGQAHGIFFVLFVFNTLKVAVEQKWNFKRTTSKVIIACFFPFGTFYIDKKILKEIHQSTL</sequence>
<keyword evidence="9" id="KW-1185">Reference proteome</keyword>
<evidence type="ECO:0000259" key="7">
    <source>
        <dbReference type="Pfam" id="PF12823"/>
    </source>
</evidence>
<dbReference type="RefSeq" id="WP_109435108.1">
    <property type="nucleotide sequence ID" value="NZ_CANLFO010000001.1"/>
</dbReference>
<feature type="transmembrane region" description="Helical" evidence="6">
    <location>
        <begin position="45"/>
        <end position="66"/>
    </location>
</feature>